<dbReference type="EMBL" id="JBBWRZ010000001">
    <property type="protein sequence ID" value="KAK8246529.1"/>
    <property type="molecule type" value="Genomic_DNA"/>
</dbReference>
<gene>
    <name evidence="2" type="ORF">HDK90DRAFT_13477</name>
</gene>
<feature type="region of interest" description="Disordered" evidence="1">
    <location>
        <begin position="196"/>
        <end position="303"/>
    </location>
</feature>
<dbReference type="Proteomes" id="UP001492380">
    <property type="component" value="Unassembled WGS sequence"/>
</dbReference>
<evidence type="ECO:0000313" key="3">
    <source>
        <dbReference type="Proteomes" id="UP001492380"/>
    </source>
</evidence>
<name>A0ABR1Z2C4_9PEZI</name>
<organism evidence="2 3">
    <name type="scientific">Phyllosticta capitalensis</name>
    <dbReference type="NCBI Taxonomy" id="121624"/>
    <lineage>
        <taxon>Eukaryota</taxon>
        <taxon>Fungi</taxon>
        <taxon>Dikarya</taxon>
        <taxon>Ascomycota</taxon>
        <taxon>Pezizomycotina</taxon>
        <taxon>Dothideomycetes</taxon>
        <taxon>Dothideomycetes incertae sedis</taxon>
        <taxon>Botryosphaeriales</taxon>
        <taxon>Phyllostictaceae</taxon>
        <taxon>Phyllosticta</taxon>
    </lineage>
</organism>
<evidence type="ECO:0000313" key="2">
    <source>
        <dbReference type="EMBL" id="KAK8246529.1"/>
    </source>
</evidence>
<reference evidence="2 3" key="1">
    <citation type="submission" date="2024-04" db="EMBL/GenBank/DDBJ databases">
        <title>Phyllosticta paracitricarpa is synonymous to the EU quarantine fungus P. citricarpa based on phylogenomic analyses.</title>
        <authorList>
            <consortium name="Lawrence Berkeley National Laboratory"/>
            <person name="Van Ingen-Buijs V.A."/>
            <person name="Van Westerhoven A.C."/>
            <person name="Haridas S."/>
            <person name="Skiadas P."/>
            <person name="Martin F."/>
            <person name="Groenewald J.Z."/>
            <person name="Crous P.W."/>
            <person name="Seidl M.F."/>
        </authorList>
    </citation>
    <scope>NUCLEOTIDE SEQUENCE [LARGE SCALE GENOMIC DNA]</scope>
    <source>
        <strain evidence="2 3">CBS 123374</strain>
    </source>
</reference>
<feature type="compositionally biased region" description="Polar residues" evidence="1">
    <location>
        <begin position="230"/>
        <end position="239"/>
    </location>
</feature>
<feature type="region of interest" description="Disordered" evidence="1">
    <location>
        <begin position="481"/>
        <end position="559"/>
    </location>
</feature>
<keyword evidence="3" id="KW-1185">Reference proteome</keyword>
<evidence type="ECO:0000256" key="1">
    <source>
        <dbReference type="SAM" id="MobiDB-lite"/>
    </source>
</evidence>
<protein>
    <submittedName>
        <fullName evidence="2">Uncharacterized protein</fullName>
    </submittedName>
</protein>
<accession>A0ABR1Z2C4</accession>
<sequence>MLAQDQIQNDAKSDQDFTTAFSNIMDEDQLTAWLKVSLCVESSKLRGKLKGLRKAAKELGLIWEDDLSWRLGRLVLFFGGEFPDQAVTASSRDQMQVSLDSCMSTMLTELQGLLNLAKSLEPNDNGKNHQWSTLKDAVVKEIAHYSSLTTLESLLSLPPHLKVLLNSKKRWYYSLENVRHESRKRSSRFLKSLASDDLKSGSSTSVPEKGRPISNKAPVSGPDVGDSTDTRSWSPSIDTKLSVPLPETRDQQQLLSKVSELNARVEGLERESRSSSRAQQHSHQQRENSHSSLSTLAPGSYNRTQEFVPMPHAVQQGVPQPQSVAASNYTPAPLPTENVMCGENWPGYNQRQDTRSRIPRPVKPDPFFSHYGQADAHLPRVTSSPLVDPAHGGPFIVPATVPMTASPSMVSMHSTPLINQCYDGYSRKPELAADFIARERGMRAINHLQIDDDDVERRRMENLRYMQGIEDSRFQEMNNKSAPQYNPQYRPPTRQYASHPGMPRRSASIRSGRYDTYSEYPADHYEQDSPPMRQRAPSPGMQHRRPTTRGYRHDQDRDYGTFDQRDSFIQESGYTVHPPRTMRPAVYEDVRRRVPSADPWELPRRHDPVSVLTAHDVQRHVSPAYGVHLLKPSKVTPLQRSKSKKKKKA</sequence>
<comment type="caution">
    <text evidence="2">The sequence shown here is derived from an EMBL/GenBank/DDBJ whole genome shotgun (WGS) entry which is preliminary data.</text>
</comment>
<feature type="compositionally biased region" description="Polar residues" evidence="1">
    <location>
        <begin position="290"/>
        <end position="303"/>
    </location>
</feature>
<proteinExistence type="predicted"/>